<evidence type="ECO:0000313" key="4">
    <source>
        <dbReference type="Proteomes" id="UP000807025"/>
    </source>
</evidence>
<dbReference type="Proteomes" id="UP000807025">
    <property type="component" value="Unassembled WGS sequence"/>
</dbReference>
<feature type="non-terminal residue" evidence="3">
    <location>
        <position position="77"/>
    </location>
</feature>
<keyword evidence="4" id="KW-1185">Reference proteome</keyword>
<dbReference type="InterPro" id="IPR021331">
    <property type="entry name" value="Hva1_TUDOR"/>
</dbReference>
<gene>
    <name evidence="3" type="ORF">BDN71DRAFT_1450399</name>
</gene>
<protein>
    <recommendedName>
        <fullName evidence="2">Hypervirulence associated protein TUDOR domain-containing protein</fullName>
    </recommendedName>
</protein>
<dbReference type="Pfam" id="PF11160">
    <property type="entry name" value="Hva1_TUDOR"/>
    <property type="match status" value="1"/>
</dbReference>
<name>A0A9P6DDY5_PLEER</name>
<dbReference type="AlphaFoldDB" id="A0A9P6DDY5"/>
<accession>A0A9P6DDY5</accession>
<reference evidence="3" key="1">
    <citation type="submission" date="2020-11" db="EMBL/GenBank/DDBJ databases">
        <authorList>
            <consortium name="DOE Joint Genome Institute"/>
            <person name="Ahrendt S."/>
            <person name="Riley R."/>
            <person name="Andreopoulos W."/>
            <person name="Labutti K."/>
            <person name="Pangilinan J."/>
            <person name="Ruiz-Duenas F.J."/>
            <person name="Barrasa J.M."/>
            <person name="Sanchez-Garcia M."/>
            <person name="Camarero S."/>
            <person name="Miyauchi S."/>
            <person name="Serrano A."/>
            <person name="Linde D."/>
            <person name="Babiker R."/>
            <person name="Drula E."/>
            <person name="Ayuso-Fernandez I."/>
            <person name="Pacheco R."/>
            <person name="Padilla G."/>
            <person name="Ferreira P."/>
            <person name="Barriuso J."/>
            <person name="Kellner H."/>
            <person name="Castanera R."/>
            <person name="Alfaro M."/>
            <person name="Ramirez L."/>
            <person name="Pisabarro A.G."/>
            <person name="Kuo A."/>
            <person name="Tritt A."/>
            <person name="Lipzen A."/>
            <person name="He G."/>
            <person name="Yan M."/>
            <person name="Ng V."/>
            <person name="Cullen D."/>
            <person name="Martin F."/>
            <person name="Rosso M.-N."/>
            <person name="Henrissat B."/>
            <person name="Hibbett D."/>
            <person name="Martinez A.T."/>
            <person name="Grigoriev I.V."/>
        </authorList>
    </citation>
    <scope>NUCLEOTIDE SEQUENCE</scope>
    <source>
        <strain evidence="3">ATCC 90797</strain>
    </source>
</reference>
<feature type="region of interest" description="Disordered" evidence="1">
    <location>
        <begin position="1"/>
        <end position="61"/>
    </location>
</feature>
<comment type="caution">
    <text evidence="3">The sequence shown here is derived from an EMBL/GenBank/DDBJ whole genome shotgun (WGS) entry which is preliminary data.</text>
</comment>
<feature type="domain" description="Hypervirulence associated protein TUDOR" evidence="2">
    <location>
        <begin position="8"/>
        <end position="70"/>
    </location>
</feature>
<evidence type="ECO:0000259" key="2">
    <source>
        <dbReference type="Pfam" id="PF11160"/>
    </source>
</evidence>
<organism evidence="3 4">
    <name type="scientific">Pleurotus eryngii</name>
    <name type="common">Boletus of the steppes</name>
    <dbReference type="NCBI Taxonomy" id="5323"/>
    <lineage>
        <taxon>Eukaryota</taxon>
        <taxon>Fungi</taxon>
        <taxon>Dikarya</taxon>
        <taxon>Basidiomycota</taxon>
        <taxon>Agaricomycotina</taxon>
        <taxon>Agaricomycetes</taxon>
        <taxon>Agaricomycetidae</taxon>
        <taxon>Agaricales</taxon>
        <taxon>Pleurotineae</taxon>
        <taxon>Pleurotaceae</taxon>
        <taxon>Pleurotus</taxon>
    </lineage>
</organism>
<dbReference type="EMBL" id="MU154586">
    <property type="protein sequence ID" value="KAF9493419.1"/>
    <property type="molecule type" value="Genomic_DNA"/>
</dbReference>
<evidence type="ECO:0000313" key="3">
    <source>
        <dbReference type="EMBL" id="KAF9493419.1"/>
    </source>
</evidence>
<feature type="compositionally biased region" description="Polar residues" evidence="1">
    <location>
        <begin position="1"/>
        <end position="15"/>
    </location>
</feature>
<sequence length="77" mass="8211">MTDQLNKGDTVSWNWGQGHPKGGVVDVHEEKTTIKSKNGNDITKNGGPGNPAVEIKQSNGNAVLKKASELNEVDVEV</sequence>
<dbReference type="OrthoDB" id="2131339at2759"/>
<evidence type="ECO:0000256" key="1">
    <source>
        <dbReference type="SAM" id="MobiDB-lite"/>
    </source>
</evidence>
<proteinExistence type="predicted"/>